<evidence type="ECO:0000256" key="4">
    <source>
        <dbReference type="ARBA" id="ARBA00022729"/>
    </source>
</evidence>
<keyword evidence="7" id="KW-1185">Reference proteome</keyword>
<evidence type="ECO:0000256" key="2">
    <source>
        <dbReference type="ARBA" id="ARBA00005679"/>
    </source>
</evidence>
<dbReference type="InterPro" id="IPR004911">
    <property type="entry name" value="Interferon-induced_GILT"/>
</dbReference>
<evidence type="ECO:0000313" key="6">
    <source>
        <dbReference type="EMBL" id="PKU73518.1"/>
    </source>
</evidence>
<comment type="subcellular location">
    <subcellularLocation>
        <location evidence="1">Secreted</location>
    </subcellularLocation>
</comment>
<organism evidence="6 7">
    <name type="scientific">Dendrobium catenatum</name>
    <dbReference type="NCBI Taxonomy" id="906689"/>
    <lineage>
        <taxon>Eukaryota</taxon>
        <taxon>Viridiplantae</taxon>
        <taxon>Streptophyta</taxon>
        <taxon>Embryophyta</taxon>
        <taxon>Tracheophyta</taxon>
        <taxon>Spermatophyta</taxon>
        <taxon>Magnoliopsida</taxon>
        <taxon>Liliopsida</taxon>
        <taxon>Asparagales</taxon>
        <taxon>Orchidaceae</taxon>
        <taxon>Epidendroideae</taxon>
        <taxon>Malaxideae</taxon>
        <taxon>Dendrobiinae</taxon>
        <taxon>Dendrobium</taxon>
    </lineage>
</organism>
<dbReference type="STRING" id="906689.A0A2I0WCY5"/>
<evidence type="ECO:0008006" key="8">
    <source>
        <dbReference type="Google" id="ProtNLM"/>
    </source>
</evidence>
<dbReference type="Proteomes" id="UP000233837">
    <property type="component" value="Unassembled WGS sequence"/>
</dbReference>
<comment type="similarity">
    <text evidence="2">Belongs to the GILT family.</text>
</comment>
<dbReference type="PANTHER" id="PTHR13234">
    <property type="entry name" value="GAMMA-INTERFERON INDUCIBLE LYSOSOMAL THIOL REDUCTASE GILT"/>
    <property type="match status" value="1"/>
</dbReference>
<sequence length="165" mass="18915">MMIDSIIMVWGKVVAGGQRRRRGLCRRVGGSWWSLKLRWRKLVGEMITQCRSFKERADKVKQGLENAITGISVEINPQKVELQYAAQTNALQPSHRYVPWVVVNGLPLYDDYDNFETYICKSFHGELPSACRRPSLKIPQQMKAKSPDRWCVMNDTTSSSSKGKH</sequence>
<proteinExistence type="inferred from homology"/>
<dbReference type="PANTHER" id="PTHR13234:SF8">
    <property type="entry name" value="GAMMA-INTERFERON-INDUCIBLE LYSOSOMAL THIOL REDUCTASE"/>
    <property type="match status" value="1"/>
</dbReference>
<evidence type="ECO:0000313" key="7">
    <source>
        <dbReference type="Proteomes" id="UP000233837"/>
    </source>
</evidence>
<keyword evidence="5" id="KW-0325">Glycoprotein</keyword>
<accession>A0A2I0WCY5</accession>
<gene>
    <name evidence="6" type="ORF">MA16_Dca008082</name>
</gene>
<name>A0A2I0WCY5_9ASPA</name>
<dbReference type="EMBL" id="KZ502741">
    <property type="protein sequence ID" value="PKU73518.1"/>
    <property type="molecule type" value="Genomic_DNA"/>
</dbReference>
<dbReference type="GO" id="GO:0005576">
    <property type="term" value="C:extracellular region"/>
    <property type="evidence" value="ECO:0007669"/>
    <property type="project" value="UniProtKB-SubCell"/>
</dbReference>
<keyword evidence="4" id="KW-0732">Signal</keyword>
<evidence type="ECO:0000256" key="5">
    <source>
        <dbReference type="ARBA" id="ARBA00023180"/>
    </source>
</evidence>
<protein>
    <recommendedName>
        <fullName evidence="8">Gamma-interferon-inducible lysosomal thiol reductase</fullName>
    </recommendedName>
</protein>
<evidence type="ECO:0000256" key="3">
    <source>
        <dbReference type="ARBA" id="ARBA00022525"/>
    </source>
</evidence>
<evidence type="ECO:0000256" key="1">
    <source>
        <dbReference type="ARBA" id="ARBA00004613"/>
    </source>
</evidence>
<reference evidence="6 7" key="1">
    <citation type="journal article" date="2016" name="Sci. Rep.">
        <title>The Dendrobium catenatum Lindl. genome sequence provides insights into polysaccharide synthase, floral development and adaptive evolution.</title>
        <authorList>
            <person name="Zhang G.Q."/>
            <person name="Xu Q."/>
            <person name="Bian C."/>
            <person name="Tsai W.C."/>
            <person name="Yeh C.M."/>
            <person name="Liu K.W."/>
            <person name="Yoshida K."/>
            <person name="Zhang L.S."/>
            <person name="Chang S.B."/>
            <person name="Chen F."/>
            <person name="Shi Y."/>
            <person name="Su Y.Y."/>
            <person name="Zhang Y.Q."/>
            <person name="Chen L.J."/>
            <person name="Yin Y."/>
            <person name="Lin M."/>
            <person name="Huang H."/>
            <person name="Deng H."/>
            <person name="Wang Z.W."/>
            <person name="Zhu S.L."/>
            <person name="Zhao X."/>
            <person name="Deng C."/>
            <person name="Niu S.C."/>
            <person name="Huang J."/>
            <person name="Wang M."/>
            <person name="Liu G.H."/>
            <person name="Yang H.J."/>
            <person name="Xiao X.J."/>
            <person name="Hsiao Y.Y."/>
            <person name="Wu W.L."/>
            <person name="Chen Y.Y."/>
            <person name="Mitsuda N."/>
            <person name="Ohme-Takagi M."/>
            <person name="Luo Y.B."/>
            <person name="Van de Peer Y."/>
            <person name="Liu Z.J."/>
        </authorList>
    </citation>
    <scope>NUCLEOTIDE SEQUENCE [LARGE SCALE GENOMIC DNA]</scope>
    <source>
        <tissue evidence="6">The whole plant</tissue>
    </source>
</reference>
<keyword evidence="3" id="KW-0964">Secreted</keyword>
<dbReference type="AlphaFoldDB" id="A0A2I0WCY5"/>
<dbReference type="GO" id="GO:0016671">
    <property type="term" value="F:oxidoreductase activity, acting on a sulfur group of donors, disulfide as acceptor"/>
    <property type="evidence" value="ECO:0007669"/>
    <property type="project" value="InterPro"/>
</dbReference>
<reference evidence="6 7" key="2">
    <citation type="journal article" date="2017" name="Nature">
        <title>The Apostasia genome and the evolution of orchids.</title>
        <authorList>
            <person name="Zhang G.Q."/>
            <person name="Liu K.W."/>
            <person name="Li Z."/>
            <person name="Lohaus R."/>
            <person name="Hsiao Y.Y."/>
            <person name="Niu S.C."/>
            <person name="Wang J.Y."/>
            <person name="Lin Y.C."/>
            <person name="Xu Q."/>
            <person name="Chen L.J."/>
            <person name="Yoshida K."/>
            <person name="Fujiwara S."/>
            <person name="Wang Z.W."/>
            <person name="Zhang Y.Q."/>
            <person name="Mitsuda N."/>
            <person name="Wang M."/>
            <person name="Liu G.H."/>
            <person name="Pecoraro L."/>
            <person name="Huang H.X."/>
            <person name="Xiao X.J."/>
            <person name="Lin M."/>
            <person name="Wu X.Y."/>
            <person name="Wu W.L."/>
            <person name="Chen Y.Y."/>
            <person name="Chang S.B."/>
            <person name="Sakamoto S."/>
            <person name="Ohme-Takagi M."/>
            <person name="Yagi M."/>
            <person name="Zeng S.J."/>
            <person name="Shen C.Y."/>
            <person name="Yeh C.M."/>
            <person name="Luo Y.B."/>
            <person name="Tsai W.C."/>
            <person name="Van de Peer Y."/>
            <person name="Liu Z.J."/>
        </authorList>
    </citation>
    <scope>NUCLEOTIDE SEQUENCE [LARGE SCALE GENOMIC DNA]</scope>
    <source>
        <tissue evidence="6">The whole plant</tissue>
    </source>
</reference>